<comment type="caution">
    <text evidence="1">The sequence shown here is derived from an EMBL/GenBank/DDBJ whole genome shotgun (WGS) entry which is preliminary data.</text>
</comment>
<proteinExistence type="predicted"/>
<evidence type="ECO:0000313" key="1">
    <source>
        <dbReference type="EMBL" id="KAA8577951.1"/>
    </source>
</evidence>
<organism evidence="1 2">
    <name type="scientific">Etheostoma spectabile</name>
    <name type="common">orangethroat darter</name>
    <dbReference type="NCBI Taxonomy" id="54343"/>
    <lineage>
        <taxon>Eukaryota</taxon>
        <taxon>Metazoa</taxon>
        <taxon>Chordata</taxon>
        <taxon>Craniata</taxon>
        <taxon>Vertebrata</taxon>
        <taxon>Euteleostomi</taxon>
        <taxon>Actinopterygii</taxon>
        <taxon>Neopterygii</taxon>
        <taxon>Teleostei</taxon>
        <taxon>Neoteleostei</taxon>
        <taxon>Acanthomorphata</taxon>
        <taxon>Eupercaria</taxon>
        <taxon>Perciformes</taxon>
        <taxon>Percoidei</taxon>
        <taxon>Percidae</taxon>
        <taxon>Etheostomatinae</taxon>
        <taxon>Etheostoma</taxon>
    </lineage>
</organism>
<evidence type="ECO:0000313" key="2">
    <source>
        <dbReference type="Proteomes" id="UP000327493"/>
    </source>
</evidence>
<sequence length="102" mass="9968">MSASLCLEPVPPGSFFEAEAKGPNANAGVELSTEQGARAFVEAGLGSVSAAAGPVKATVGLSADTGVGVGPSGLEAKVLGTGFSFGRTMGVSLFGTGFEFNL</sequence>
<dbReference type="EMBL" id="VOFY01001659">
    <property type="protein sequence ID" value="KAA8577951.1"/>
    <property type="molecule type" value="Genomic_DNA"/>
</dbReference>
<feature type="non-terminal residue" evidence="1">
    <location>
        <position position="102"/>
    </location>
</feature>
<gene>
    <name evidence="1" type="ORF">FQN60_002511</name>
</gene>
<accession>A0A5J5CBW2</accession>
<reference evidence="1 2" key="1">
    <citation type="submission" date="2019-08" db="EMBL/GenBank/DDBJ databases">
        <title>A chromosome-level genome assembly, high-density linkage maps, and genome scans reveal the genomic architecture of hybrid incompatibilities underlying speciation via character displacement in darters (Percidae: Etheostominae).</title>
        <authorList>
            <person name="Moran R.L."/>
            <person name="Catchen J.M."/>
            <person name="Fuller R.C."/>
        </authorList>
    </citation>
    <scope>NUCLEOTIDE SEQUENCE [LARGE SCALE GENOMIC DNA]</scope>
    <source>
        <strain evidence="1">EspeVRDwgs_2016</strain>
        <tissue evidence="1">Muscle</tissue>
    </source>
</reference>
<dbReference type="AlphaFoldDB" id="A0A5J5CBW2"/>
<name>A0A5J5CBW2_9PERO</name>
<protein>
    <submittedName>
        <fullName evidence="1">Uncharacterized protein</fullName>
    </submittedName>
</protein>
<dbReference type="Proteomes" id="UP000327493">
    <property type="component" value="Unassembled WGS sequence"/>
</dbReference>
<keyword evidence="2" id="KW-1185">Reference proteome</keyword>